<sequence length="77" mass="8605">MTHRRYARRCKLCRRRTHHPDRQCLQCRSQTPPAVTVDGAAVHVGDGITLTQVAALELASAITVAVETQRLKEELNV</sequence>
<comment type="caution">
    <text evidence="1">The sequence shown here is derived from an EMBL/GenBank/DDBJ whole genome shotgun (WGS) entry which is preliminary data.</text>
</comment>
<evidence type="ECO:0000313" key="1">
    <source>
        <dbReference type="EMBL" id="OHT54790.1"/>
    </source>
</evidence>
<gene>
    <name evidence="1" type="ORF">BKG62_00840</name>
</gene>
<reference evidence="1 2" key="1">
    <citation type="submission" date="2016-10" db="EMBL/GenBank/DDBJ databases">
        <title>Evaluation of Human, Animal and Environmental Mycobacterium chelonae Isolates by Core Genome Phylogenomic Analysis, Targeted Gene Comparison, and Anti-microbial Susceptibility Patterns: A Tale of Mistaken Identities.</title>
        <authorList>
            <person name="Fogelson S.B."/>
            <person name="Camus A.C."/>
            <person name="Lorenz W."/>
            <person name="Vasireddy R."/>
            <person name="Vasireddy S."/>
            <person name="Smith T."/>
            <person name="Brown-Elliott B.A."/>
            <person name="Wallace R.J.Jr."/>
            <person name="Hasan N.A."/>
            <person name="Reischl U."/>
            <person name="Sanchez S."/>
        </authorList>
    </citation>
    <scope>NUCLEOTIDE SEQUENCE [LARGE SCALE GENOMIC DNA]</scope>
    <source>
        <strain evidence="1 2">42895</strain>
    </source>
</reference>
<accession>A0AB73N921</accession>
<proteinExistence type="predicted"/>
<evidence type="ECO:0000313" key="2">
    <source>
        <dbReference type="Proteomes" id="UP000180113"/>
    </source>
</evidence>
<organism evidence="1 2">
    <name type="scientific">Mycobacteroides chelonae</name>
    <name type="common">Mycobacterium chelonae</name>
    <dbReference type="NCBI Taxonomy" id="1774"/>
    <lineage>
        <taxon>Bacteria</taxon>
        <taxon>Bacillati</taxon>
        <taxon>Actinomycetota</taxon>
        <taxon>Actinomycetes</taxon>
        <taxon>Mycobacteriales</taxon>
        <taxon>Mycobacteriaceae</taxon>
        <taxon>Mycobacteroides</taxon>
    </lineage>
</organism>
<name>A0AB73N921_MYCCH</name>
<protein>
    <submittedName>
        <fullName evidence="1">Uncharacterized protein</fullName>
    </submittedName>
</protein>
<dbReference type="RefSeq" id="WP_070930243.1">
    <property type="nucleotide sequence ID" value="NZ_JAPDRD010000001.1"/>
</dbReference>
<dbReference type="EMBL" id="MLHW01000001">
    <property type="protein sequence ID" value="OHT54790.1"/>
    <property type="molecule type" value="Genomic_DNA"/>
</dbReference>
<dbReference type="Proteomes" id="UP000180113">
    <property type="component" value="Unassembled WGS sequence"/>
</dbReference>
<dbReference type="AlphaFoldDB" id="A0AB73N921"/>